<accession>A0A0E9RR89</accession>
<sequence>MTCKLHQRVCIDSPDFELSRFSSLVQEGICPQYYSNAIQMRSFASNIFEQISSGKKAKH</sequence>
<name>A0A0E9RR89_ANGAN</name>
<protein>
    <submittedName>
        <fullName evidence="1">Uncharacterized protein</fullName>
    </submittedName>
</protein>
<evidence type="ECO:0000313" key="1">
    <source>
        <dbReference type="EMBL" id="JAH31721.1"/>
    </source>
</evidence>
<dbReference type="AlphaFoldDB" id="A0A0E9RR89"/>
<organism evidence="1">
    <name type="scientific">Anguilla anguilla</name>
    <name type="common">European freshwater eel</name>
    <name type="synonym">Muraena anguilla</name>
    <dbReference type="NCBI Taxonomy" id="7936"/>
    <lineage>
        <taxon>Eukaryota</taxon>
        <taxon>Metazoa</taxon>
        <taxon>Chordata</taxon>
        <taxon>Craniata</taxon>
        <taxon>Vertebrata</taxon>
        <taxon>Euteleostomi</taxon>
        <taxon>Actinopterygii</taxon>
        <taxon>Neopterygii</taxon>
        <taxon>Teleostei</taxon>
        <taxon>Anguilliformes</taxon>
        <taxon>Anguillidae</taxon>
        <taxon>Anguilla</taxon>
    </lineage>
</organism>
<reference evidence="1" key="2">
    <citation type="journal article" date="2015" name="Fish Shellfish Immunol.">
        <title>Early steps in the European eel (Anguilla anguilla)-Vibrio vulnificus interaction in the gills: Role of the RtxA13 toxin.</title>
        <authorList>
            <person name="Callol A."/>
            <person name="Pajuelo D."/>
            <person name="Ebbesson L."/>
            <person name="Teles M."/>
            <person name="MacKenzie S."/>
            <person name="Amaro C."/>
        </authorList>
    </citation>
    <scope>NUCLEOTIDE SEQUENCE</scope>
</reference>
<reference evidence="1" key="1">
    <citation type="submission" date="2014-11" db="EMBL/GenBank/DDBJ databases">
        <authorList>
            <person name="Amaro Gonzalez C."/>
        </authorList>
    </citation>
    <scope>NUCLEOTIDE SEQUENCE</scope>
</reference>
<dbReference type="EMBL" id="GBXM01076856">
    <property type="protein sequence ID" value="JAH31721.1"/>
    <property type="molecule type" value="Transcribed_RNA"/>
</dbReference>
<proteinExistence type="predicted"/>